<protein>
    <submittedName>
        <fullName evidence="1">Uncharacterized protein</fullName>
    </submittedName>
</protein>
<gene>
    <name evidence="1" type="ORF">Val02_00850</name>
</gene>
<reference evidence="1" key="1">
    <citation type="submission" date="2021-01" db="EMBL/GenBank/DDBJ databases">
        <title>Whole genome shotgun sequence of Virgisporangium aliadipatigenens NBRC 105644.</title>
        <authorList>
            <person name="Komaki H."/>
            <person name="Tamura T."/>
        </authorList>
    </citation>
    <scope>NUCLEOTIDE SEQUENCE</scope>
    <source>
        <strain evidence="1">NBRC 105644</strain>
    </source>
</reference>
<name>A0A8J3YDM8_9ACTN</name>
<keyword evidence="2" id="KW-1185">Reference proteome</keyword>
<evidence type="ECO:0000313" key="1">
    <source>
        <dbReference type="EMBL" id="GIJ43199.1"/>
    </source>
</evidence>
<comment type="caution">
    <text evidence="1">The sequence shown here is derived from an EMBL/GenBank/DDBJ whole genome shotgun (WGS) entry which is preliminary data.</text>
</comment>
<sequence length="305" mass="32350">MLAATTLLIGSSAWWPGNRGTVPIPETAAARPPATGGMNAIEAPEVVGSDPTLFHLDVADLRGWSSVAWSSGRNGHEELVAETSEGGEVRIELSRDPQTLAQRGGVTGSAMVWGNTAETTDYGDRHMVRWQPAPGLWAQVRSGVDAADALRIAESVRLDRVFRCAVPFRLVGFEATTLVKCATHFTVLYARGSPKPTVLPIALGPWGEVWLSIGGDPQTEYQVAMTQAQVAASGMPAQRITRVPARMTPPPSPAKAGWEVPAGEATAYVWGFGAPDEAVMTALVGAIRPVDDVLDMESWPTGPFG</sequence>
<proteinExistence type="predicted"/>
<dbReference type="EMBL" id="BOPF01000001">
    <property type="protein sequence ID" value="GIJ43199.1"/>
    <property type="molecule type" value="Genomic_DNA"/>
</dbReference>
<dbReference type="Proteomes" id="UP000619260">
    <property type="component" value="Unassembled WGS sequence"/>
</dbReference>
<dbReference type="AlphaFoldDB" id="A0A8J3YDM8"/>
<evidence type="ECO:0000313" key="2">
    <source>
        <dbReference type="Proteomes" id="UP000619260"/>
    </source>
</evidence>
<organism evidence="1 2">
    <name type="scientific">Virgisporangium aliadipatigenens</name>
    <dbReference type="NCBI Taxonomy" id="741659"/>
    <lineage>
        <taxon>Bacteria</taxon>
        <taxon>Bacillati</taxon>
        <taxon>Actinomycetota</taxon>
        <taxon>Actinomycetes</taxon>
        <taxon>Micromonosporales</taxon>
        <taxon>Micromonosporaceae</taxon>
        <taxon>Virgisporangium</taxon>
    </lineage>
</organism>
<accession>A0A8J3YDM8</accession>